<dbReference type="Proteomes" id="UP000030854">
    <property type="component" value="Unassembled WGS sequence"/>
</dbReference>
<dbReference type="InterPro" id="IPR011990">
    <property type="entry name" value="TPR-like_helical_dom_sf"/>
</dbReference>
<feature type="compositionally biased region" description="Polar residues" evidence="2">
    <location>
        <begin position="81"/>
        <end position="94"/>
    </location>
</feature>
<protein>
    <submittedName>
        <fullName evidence="3">Putative activator of c kinase protein 1</fullName>
    </submittedName>
</protein>
<comment type="caution">
    <text evidence="3">The sequence shown here is derived from an EMBL/GenBank/DDBJ whole genome shotgun (WGS) entry which is preliminary data.</text>
</comment>
<keyword evidence="4" id="KW-1185">Reference proteome</keyword>
<dbReference type="PANTHER" id="PTHR46430">
    <property type="entry name" value="PROTEIN SKT5-RELATED"/>
    <property type="match status" value="1"/>
</dbReference>
<feature type="region of interest" description="Disordered" evidence="2">
    <location>
        <begin position="505"/>
        <end position="537"/>
    </location>
</feature>
<organism evidence="3 4">
    <name type="scientific">Uncinula necator</name>
    <name type="common">Grape powdery mildew</name>
    <dbReference type="NCBI Taxonomy" id="52586"/>
    <lineage>
        <taxon>Eukaryota</taxon>
        <taxon>Fungi</taxon>
        <taxon>Dikarya</taxon>
        <taxon>Ascomycota</taxon>
        <taxon>Pezizomycotina</taxon>
        <taxon>Leotiomycetes</taxon>
        <taxon>Erysiphales</taxon>
        <taxon>Erysiphaceae</taxon>
        <taxon>Erysiphe</taxon>
    </lineage>
</organism>
<feature type="region of interest" description="Disordered" evidence="2">
    <location>
        <begin position="191"/>
        <end position="278"/>
    </location>
</feature>
<reference evidence="3 4" key="1">
    <citation type="journal article" date="2014" name="BMC Genomics">
        <title>Adaptive genomic structural variation in the grape powdery mildew pathogen, Erysiphe necator.</title>
        <authorList>
            <person name="Jones L."/>
            <person name="Riaz S."/>
            <person name="Morales-Cruz A."/>
            <person name="Amrine K.C."/>
            <person name="McGuire B."/>
            <person name="Gubler W.D."/>
            <person name="Walker M.A."/>
            <person name="Cantu D."/>
        </authorList>
    </citation>
    <scope>NUCLEOTIDE SEQUENCE [LARGE SCALE GENOMIC DNA]</scope>
    <source>
        <strain evidence="4">c</strain>
    </source>
</reference>
<dbReference type="PANTHER" id="PTHR46430:SF3">
    <property type="entry name" value="ACTIVATOR OF C KINASE PROTEIN 1"/>
    <property type="match status" value="1"/>
</dbReference>
<dbReference type="Gene3D" id="1.25.40.10">
    <property type="entry name" value="Tetratricopeptide repeat domain"/>
    <property type="match status" value="2"/>
</dbReference>
<dbReference type="EMBL" id="JNVN01000191">
    <property type="protein sequence ID" value="KHJ35950.1"/>
    <property type="molecule type" value="Genomic_DNA"/>
</dbReference>
<feature type="region of interest" description="Disordered" evidence="2">
    <location>
        <begin position="39"/>
        <end position="96"/>
    </location>
</feature>
<dbReference type="SUPFAM" id="SSF81901">
    <property type="entry name" value="HCP-like"/>
    <property type="match status" value="1"/>
</dbReference>
<feature type="compositionally biased region" description="Basic and acidic residues" evidence="2">
    <location>
        <begin position="239"/>
        <end position="249"/>
    </location>
</feature>
<keyword evidence="3" id="KW-0808">Transferase</keyword>
<dbReference type="Pfam" id="PF08238">
    <property type="entry name" value="Sel1"/>
    <property type="match status" value="7"/>
</dbReference>
<dbReference type="GO" id="GO:0016301">
    <property type="term" value="F:kinase activity"/>
    <property type="evidence" value="ECO:0007669"/>
    <property type="project" value="UniProtKB-KW"/>
</dbReference>
<feature type="region of interest" description="Disordered" evidence="2">
    <location>
        <begin position="135"/>
        <end position="175"/>
    </location>
</feature>
<dbReference type="STRING" id="52586.A0A0B1PF55"/>
<dbReference type="InterPro" id="IPR006597">
    <property type="entry name" value="Sel1-like"/>
</dbReference>
<keyword evidence="1" id="KW-0677">Repeat</keyword>
<keyword evidence="3" id="KW-0418">Kinase</keyword>
<dbReference type="SMART" id="SM00671">
    <property type="entry name" value="SEL1"/>
    <property type="match status" value="7"/>
</dbReference>
<evidence type="ECO:0000256" key="1">
    <source>
        <dbReference type="ARBA" id="ARBA00022737"/>
    </source>
</evidence>
<feature type="compositionally biased region" description="Polar residues" evidence="2">
    <location>
        <begin position="252"/>
        <end position="272"/>
    </location>
</feature>
<evidence type="ECO:0000313" key="3">
    <source>
        <dbReference type="EMBL" id="KHJ35950.1"/>
    </source>
</evidence>
<feature type="compositionally biased region" description="Polar residues" evidence="2">
    <location>
        <begin position="210"/>
        <end position="220"/>
    </location>
</feature>
<accession>A0A0B1PF55</accession>
<feature type="region of interest" description="Disordered" evidence="2">
    <location>
        <begin position="1"/>
        <end position="21"/>
    </location>
</feature>
<feature type="compositionally biased region" description="Polar residues" evidence="2">
    <location>
        <begin position="520"/>
        <end position="536"/>
    </location>
</feature>
<dbReference type="AlphaFoldDB" id="A0A0B1PF55"/>
<evidence type="ECO:0000313" key="4">
    <source>
        <dbReference type="Proteomes" id="UP000030854"/>
    </source>
</evidence>
<dbReference type="HOGENOM" id="CLU_000288_126_0_1"/>
<name>A0A0B1PF55_UNCNE</name>
<sequence>MANIPGPYKVSQRQYGAAPQRYEPRLDQQNFQYQAMGSGNRDLNAQMGPSMLYQDQNGSGRGARQPMPPPHNYFDSPRGMPSQQGRIAQPQIQRPATADGMRVGIDHNFPPGKGRGYIGAGPVGMGGVRPQLIERSGTADPMRTRKPLKSPPLSPDQHAWDSPFPTFPGTKKKTAYTEEQEILEQMALVELGPTNQNQPRGNSKRKDSQETTGKSRASSKSEVDLYNNINSGRPPTTDDDFRRGSDTRNMRRAQNPNVPGRGYSNTKQSTSERSMKMAAQNPIPVRKNQPLLETDEFGFGVSERATGNMAVVRGLPPRPSTAAGNRELPRENFQTRESPMDFNMNYNPSNRNSLMRNRSLGDLYGDYFQQDSTDNSIPSEFEMPNFNNGPVRLHRRGSSFEAHMQAPTYSTNGYEDIRPLRLRQNMYGQEELPVMNSYQNTGNNPYFYNGYYQGPTDEYGNVPYNQGNFNEQNLTNNIQQPNPPNGGRLNNNMGPNGLEYINDFPGQLSDDALPSHPLPAQSSPASNSGIQFNSKPTPIRNYSGLSYNQQAPGNSSLEPSLNVTDLFTELENLRNVMKTNPSDQASQLLLAKKLVDSGDILVQSFPDQRARNKTREKYTLEAHKILKKLVAQQNVEAMFFLADCYGRGVPGLEIDHKEAFSLYQSAAKAGHAAAAYRTAVCCELGNEEGGGTRKDPLKAIQWYKRAATLGDTPAMYKLGIVLLKGLLGQSRNPREAIGWLKRAAERADSENPHALHELALLYEQPQGSENSLIRDEAYAFQLFQQAADLGYKFSQFRLGCAYEYGLFNCPIDPKQSILWYSRAAAQEEHQSELALSGWYLTGSEGVLQQNDTEAYLWARKAAIAGLAKAEYAMGYFTEVGIGSPANLDDAKRWYWRAAAQNFPKARERLEDLKRGGNKAVLRPREKFSR</sequence>
<dbReference type="OMA" id="VEAMFFL"/>
<evidence type="ECO:0000256" key="2">
    <source>
        <dbReference type="SAM" id="MobiDB-lite"/>
    </source>
</evidence>
<proteinExistence type="predicted"/>
<dbReference type="InterPro" id="IPR051726">
    <property type="entry name" value="Chitin_Synth_Reg"/>
</dbReference>
<gene>
    <name evidence="3" type="ORF">EV44_g5960</name>
</gene>